<feature type="transmembrane region" description="Helical" evidence="12">
    <location>
        <begin position="367"/>
        <end position="388"/>
    </location>
</feature>
<keyword evidence="3 12" id="KW-0812">Transmembrane</keyword>
<evidence type="ECO:0000256" key="10">
    <source>
        <dbReference type="ARBA" id="ARBA00023180"/>
    </source>
</evidence>
<feature type="transmembrane region" description="Helical" evidence="12">
    <location>
        <begin position="21"/>
        <end position="42"/>
    </location>
</feature>
<feature type="transmembrane region" description="Helical" evidence="12">
    <location>
        <begin position="340"/>
        <end position="360"/>
    </location>
</feature>
<dbReference type="GO" id="GO:0016887">
    <property type="term" value="F:ATP hydrolysis activity"/>
    <property type="evidence" value="ECO:0007669"/>
    <property type="project" value="InterPro"/>
</dbReference>
<evidence type="ECO:0000256" key="2">
    <source>
        <dbReference type="ARBA" id="ARBA00022448"/>
    </source>
</evidence>
<evidence type="ECO:0000256" key="9">
    <source>
        <dbReference type="ARBA" id="ARBA00023136"/>
    </source>
</evidence>
<dbReference type="Gene3D" id="3.40.50.300">
    <property type="entry name" value="P-loop containing nucleotide triphosphate hydrolases"/>
    <property type="match status" value="2"/>
</dbReference>
<comment type="caution">
    <text evidence="14">The sequence shown here is derived from an EMBL/GenBank/DDBJ whole genome shotgun (WGS) entry which is preliminary data.</text>
</comment>
<dbReference type="GO" id="GO:0005524">
    <property type="term" value="F:ATP binding"/>
    <property type="evidence" value="ECO:0007669"/>
    <property type="project" value="UniProtKB-KW"/>
</dbReference>
<feature type="transmembrane region" description="Helical" evidence="12">
    <location>
        <begin position="1138"/>
        <end position="1166"/>
    </location>
</feature>
<evidence type="ECO:0000259" key="13">
    <source>
        <dbReference type="PROSITE" id="PS50893"/>
    </source>
</evidence>
<dbReference type="EMBL" id="DYDO01000008">
    <property type="protein sequence ID" value="DBA19397.1"/>
    <property type="molecule type" value="Genomic_DNA"/>
</dbReference>
<evidence type="ECO:0000256" key="3">
    <source>
        <dbReference type="ARBA" id="ARBA00022692"/>
    </source>
</evidence>
<feature type="domain" description="ABC transporter" evidence="13">
    <location>
        <begin position="527"/>
        <end position="760"/>
    </location>
</feature>
<dbReference type="PANTHER" id="PTHR19229:SF98">
    <property type="entry name" value="PHOSPHOLIPID-TRANSPORTING ATPASE ABCA3"/>
    <property type="match status" value="1"/>
</dbReference>
<feature type="transmembrane region" description="Helical" evidence="12">
    <location>
        <begin position="442"/>
        <end position="466"/>
    </location>
</feature>
<feature type="domain" description="ABC transporter" evidence="13">
    <location>
        <begin position="1375"/>
        <end position="1608"/>
    </location>
</feature>
<keyword evidence="8" id="KW-0445">Lipid transport</keyword>
<evidence type="ECO:0000313" key="15">
    <source>
        <dbReference type="Proteomes" id="UP001181693"/>
    </source>
</evidence>
<dbReference type="PANTHER" id="PTHR19229">
    <property type="entry name" value="ATP-BINDING CASSETTE TRANSPORTER SUBFAMILY A ABCA"/>
    <property type="match status" value="1"/>
</dbReference>
<keyword evidence="15" id="KW-1185">Reference proteome</keyword>
<dbReference type="GO" id="GO:0012505">
    <property type="term" value="C:endomembrane system"/>
    <property type="evidence" value="ECO:0007669"/>
    <property type="project" value="UniProtKB-SubCell"/>
</dbReference>
<evidence type="ECO:0000256" key="4">
    <source>
        <dbReference type="ARBA" id="ARBA00022737"/>
    </source>
</evidence>
<sequence>MGVFRQLGLLLWKNYVLQKRQVLVTVIELALPLLFSVTLIALRHRVVSENFPDATFFNSISFPTLPRLFYSGSWELAYVPSHSDAVVDIVRHVEKNLDIDIRARGFPTEEDFEEFIRHNNQSSNVLAALVFDHPFNNSYEPLPLQVRYKLRFKYSPRNAPAREQTGLNPNVDRNWHTRYLYPLFQLPGPRERKDDSGGTPGYQREGFLAVQHHVDRAIMYYHANKTGRALLDKIHVAIRRFPFPPYVNDLFILAIQNQLPLLLMLSFTYTSLSIVRALVLEKERKLKEYMRVMGLKSWLHSTAWFIHFFLLLLVSVIFVTLLMCVQVSEQGAVLTRSDPTLVFCYLMVFAVSTISFSFMISSFFSRANIAAAAGGFLYFFSYIPYFFISPRYDMITHSEKLVSCLISNVGMAMGAQLIGMFEGKGTGAQWSNLMTPVSVDDNFTLGQVMGMLLVDSVLYSIIGWYVETVMPGDYGVPQPWYFCILPSYWCGTPRNAEIIEKEEEEDPEKVLRGEYLEEEPSDLIPGVRIKHLTKSFRVNGKKRVAVRELTLNMYEGQITVLLGHNGAGKSTTLSMMTGLLPPSSGECYIGGYEISKDTSLIRRNLGLCPQHDVLFQGLTVEEHLYFYAALKGCPRWCCSEEVEKILQILRIEEKRSALTTQLSGGTCRKLSIGIALIGGSKVVMLDEPTSGMDPASRRDTWELLRQHKHDRTLLLTTHFMDEADLLGDRIAILAQGQLQCCGSSLFLKRKYGAGYHMVMVKQPHCQVEEITDLVTSYVPKAVLESNAGAELSYVLPKENTDQFEQLFCELEHRRDELGIASYGASVTTMEEVFLRVGKLVDTSLDIQAIQLPALQYQHERRSNDWAAEESCSMSDCTEDSGTLITEDCSNIKLNGGLYLCCQQFYALFMKRAAYSWRNWKMVVGQFLVPLVFTTLALVVGKTFPGPQDSPSLEMSLAPYGHTAVPYSLPPNASLLVQSLAESFREQLDERYIEPQEVLGDLDDYLLAKATEEGALFAEHCLCAAEIQSTDSLVFITARFNNQAYHAVAAALALVDNALFRLIAGPNASLSVTNYPQPRNTTETARDQLLEGQTGFAIAINLLYGMASLASTFSLLLVGERAVKSKHVQFVSGASSFSYWLSALTWDLLNFLIPCALMLVVFQAFGVRAYTDDHHLVDVMIMLLLYGWAVIPLMYLFSFLFTSTATAYTRLTIFNILTGTGSFLSVTIMSIPALGLVDLSHTLDLVFLVLPNYCLGRAFSDFYQNYHFLQFCTSSLPTEIVCKVLNITYQTNYFSFSEPGVGRYLTSMTVQGLVFLCLLFIIESQVLCQLWQLRRRYWSALPESPVTPPEDRDVADERKKVLESPVEQLSALSSPLVIRELSKVYGRREFVLAVDRMSLAVGRGECFGLLGFNGAGKTTTFRMLTGDETVSSGDAYIDGHSILSNIKKAQQRIGYCPQFDPLLEHMTGRETLCMYARLRGVPEAYISSCVENMLRGLLLEAHANKLVRAYSGGNKRKLSAGIALIGGPPVIFMDEPSTGMDPVARRLLWDAVTRTRESGKAVIITSHSMEECEALCTRLAIMVNGQLKCLGSPQHLKSKFGSGYTLLAKTSRGEDDLKAFKEFVGTVFPDSQLKHEHQGMVHYHITNQELTWAQVFGTLEKAKEKFDLEDYCVSQITLEQVFLSFSHFQQTPEEGLV</sequence>
<feature type="transmembrane region" description="Helical" evidence="12">
    <location>
        <begin position="301"/>
        <end position="328"/>
    </location>
</feature>
<gene>
    <name evidence="14" type="ORF">GDO54_015240</name>
</gene>
<keyword evidence="5" id="KW-0547">Nucleotide-binding</keyword>
<dbReference type="InterPro" id="IPR026082">
    <property type="entry name" value="ABCA"/>
</dbReference>
<evidence type="ECO:0000313" key="14">
    <source>
        <dbReference type="EMBL" id="DBA19397.1"/>
    </source>
</evidence>
<proteinExistence type="predicted"/>
<keyword evidence="7 12" id="KW-1133">Transmembrane helix</keyword>
<evidence type="ECO:0000256" key="8">
    <source>
        <dbReference type="ARBA" id="ARBA00023055"/>
    </source>
</evidence>
<dbReference type="GO" id="GO:0005319">
    <property type="term" value="F:lipid transporter activity"/>
    <property type="evidence" value="ECO:0007669"/>
    <property type="project" value="TreeGrafter"/>
</dbReference>
<dbReference type="InterPro" id="IPR027417">
    <property type="entry name" value="P-loop_NTPase"/>
</dbReference>
<keyword evidence="9 12" id="KW-0472">Membrane</keyword>
<dbReference type="InterPro" id="IPR003439">
    <property type="entry name" value="ABC_transporter-like_ATP-bd"/>
</dbReference>
<evidence type="ECO:0000256" key="7">
    <source>
        <dbReference type="ARBA" id="ARBA00022989"/>
    </source>
</evidence>
<name>A0AAV3A4R8_PYXAD</name>
<evidence type="ECO:0000256" key="11">
    <source>
        <dbReference type="ARBA" id="ARBA00050894"/>
    </source>
</evidence>
<feature type="transmembrane region" description="Helical" evidence="12">
    <location>
        <begin position="1095"/>
        <end position="1117"/>
    </location>
</feature>
<evidence type="ECO:0000256" key="5">
    <source>
        <dbReference type="ARBA" id="ARBA00022741"/>
    </source>
</evidence>
<keyword evidence="6" id="KW-0067">ATP-binding</keyword>
<dbReference type="SMART" id="SM00382">
    <property type="entry name" value="AAA"/>
    <property type="match status" value="2"/>
</dbReference>
<comment type="subcellular location">
    <subcellularLocation>
        <location evidence="1">Endomembrane system</location>
        <topology evidence="1">Multi-pass membrane protein</topology>
    </subcellularLocation>
</comment>
<feature type="transmembrane region" description="Helical" evidence="12">
    <location>
        <begin position="1212"/>
        <end position="1236"/>
    </location>
</feature>
<dbReference type="GO" id="GO:0140359">
    <property type="term" value="F:ABC-type transporter activity"/>
    <property type="evidence" value="ECO:0007669"/>
    <property type="project" value="InterPro"/>
</dbReference>
<protein>
    <recommendedName>
        <fullName evidence="13">ABC transporter domain-containing protein</fullName>
    </recommendedName>
</protein>
<feature type="transmembrane region" description="Helical" evidence="12">
    <location>
        <begin position="259"/>
        <end position="280"/>
    </location>
</feature>
<evidence type="ECO:0000256" key="6">
    <source>
        <dbReference type="ARBA" id="ARBA00022840"/>
    </source>
</evidence>
<dbReference type="GO" id="GO:0016020">
    <property type="term" value="C:membrane"/>
    <property type="evidence" value="ECO:0007669"/>
    <property type="project" value="InterPro"/>
</dbReference>
<keyword evidence="10" id="KW-0325">Glycoprotein</keyword>
<accession>A0AAV3A4R8</accession>
<dbReference type="Pfam" id="PF12698">
    <property type="entry name" value="ABC2_membrane_3"/>
    <property type="match status" value="2"/>
</dbReference>
<organism evidence="14 15">
    <name type="scientific">Pyxicephalus adspersus</name>
    <name type="common">African bullfrog</name>
    <dbReference type="NCBI Taxonomy" id="30357"/>
    <lineage>
        <taxon>Eukaryota</taxon>
        <taxon>Metazoa</taxon>
        <taxon>Chordata</taxon>
        <taxon>Craniata</taxon>
        <taxon>Vertebrata</taxon>
        <taxon>Euteleostomi</taxon>
        <taxon>Amphibia</taxon>
        <taxon>Batrachia</taxon>
        <taxon>Anura</taxon>
        <taxon>Neobatrachia</taxon>
        <taxon>Ranoidea</taxon>
        <taxon>Pyxicephalidae</taxon>
        <taxon>Pyxicephalinae</taxon>
        <taxon>Pyxicephalus</taxon>
    </lineage>
</organism>
<keyword evidence="2" id="KW-0813">Transport</keyword>
<evidence type="ECO:0000256" key="1">
    <source>
        <dbReference type="ARBA" id="ARBA00004127"/>
    </source>
</evidence>
<dbReference type="InterPro" id="IPR003593">
    <property type="entry name" value="AAA+_ATPase"/>
</dbReference>
<reference evidence="14" key="1">
    <citation type="thesis" date="2020" institute="ProQuest LLC" country="789 East Eisenhower Parkway, Ann Arbor, MI, USA">
        <title>Comparative Genomics and Chromosome Evolution.</title>
        <authorList>
            <person name="Mudd A.B."/>
        </authorList>
    </citation>
    <scope>NUCLEOTIDE SEQUENCE</scope>
    <source>
        <strain evidence="14">1538</strain>
        <tissue evidence="14">Blood</tissue>
    </source>
</reference>
<dbReference type="SUPFAM" id="SSF52540">
    <property type="entry name" value="P-loop containing nucleoside triphosphate hydrolases"/>
    <property type="match status" value="2"/>
</dbReference>
<dbReference type="FunFam" id="3.40.50.300:FF:000465">
    <property type="entry name" value="ATP-binding cassette, sub-family A (ABC1), member 3"/>
    <property type="match status" value="1"/>
</dbReference>
<keyword evidence="4" id="KW-0677">Repeat</keyword>
<dbReference type="CDD" id="cd03263">
    <property type="entry name" value="ABC_subfamily_A"/>
    <property type="match status" value="2"/>
</dbReference>
<dbReference type="InterPro" id="IPR056264">
    <property type="entry name" value="R2_ABCA1-4-like"/>
</dbReference>
<dbReference type="InterPro" id="IPR013525">
    <property type="entry name" value="ABC2_TM"/>
</dbReference>
<comment type="catalytic activity">
    <reaction evidence="11">
        <text>cholesterol(in) + ATP + H2O = cholesterol(out) + ADP + phosphate + H(+)</text>
        <dbReference type="Rhea" id="RHEA:39051"/>
        <dbReference type="ChEBI" id="CHEBI:15377"/>
        <dbReference type="ChEBI" id="CHEBI:15378"/>
        <dbReference type="ChEBI" id="CHEBI:16113"/>
        <dbReference type="ChEBI" id="CHEBI:30616"/>
        <dbReference type="ChEBI" id="CHEBI:43474"/>
        <dbReference type="ChEBI" id="CHEBI:456216"/>
    </reaction>
    <physiologicalReaction direction="left-to-right" evidence="11">
        <dbReference type="Rhea" id="RHEA:39052"/>
    </physiologicalReaction>
</comment>
<evidence type="ECO:0000256" key="12">
    <source>
        <dbReference type="SAM" id="Phobius"/>
    </source>
</evidence>
<dbReference type="GO" id="GO:0005737">
    <property type="term" value="C:cytoplasm"/>
    <property type="evidence" value="ECO:0007669"/>
    <property type="project" value="UniProtKB-ARBA"/>
</dbReference>
<feature type="transmembrane region" description="Helical" evidence="12">
    <location>
        <begin position="1178"/>
        <end position="1200"/>
    </location>
</feature>
<dbReference type="Pfam" id="PF00005">
    <property type="entry name" value="ABC_tran"/>
    <property type="match status" value="2"/>
</dbReference>
<dbReference type="PROSITE" id="PS50893">
    <property type="entry name" value="ABC_TRANSPORTER_2"/>
    <property type="match status" value="2"/>
</dbReference>
<dbReference type="FunFam" id="3.40.50.300:FF:000327">
    <property type="entry name" value="ATP-binding cassette sub-family A member 3"/>
    <property type="match status" value="1"/>
</dbReference>
<dbReference type="Pfam" id="PF23321">
    <property type="entry name" value="R1_ABCA1"/>
    <property type="match status" value="1"/>
</dbReference>
<dbReference type="Proteomes" id="UP001181693">
    <property type="component" value="Unassembled WGS sequence"/>
</dbReference>
<feature type="transmembrane region" description="Helical" evidence="12">
    <location>
        <begin position="400"/>
        <end position="421"/>
    </location>
</feature>